<organism evidence="3 4">
    <name type="scientific">Croceimicrobium hydrocarbonivorans</name>
    <dbReference type="NCBI Taxonomy" id="2761580"/>
    <lineage>
        <taxon>Bacteria</taxon>
        <taxon>Pseudomonadati</taxon>
        <taxon>Bacteroidota</taxon>
        <taxon>Flavobacteriia</taxon>
        <taxon>Flavobacteriales</taxon>
        <taxon>Owenweeksiaceae</taxon>
        <taxon>Croceimicrobium</taxon>
    </lineage>
</organism>
<evidence type="ECO:0000256" key="2">
    <source>
        <dbReference type="SAM" id="Phobius"/>
    </source>
</evidence>
<name>A0A7H0VFT2_9FLAO</name>
<feature type="region of interest" description="Disordered" evidence="1">
    <location>
        <begin position="117"/>
        <end position="164"/>
    </location>
</feature>
<evidence type="ECO:0000256" key="1">
    <source>
        <dbReference type="SAM" id="MobiDB-lite"/>
    </source>
</evidence>
<keyword evidence="2" id="KW-0812">Transmembrane</keyword>
<evidence type="ECO:0000313" key="3">
    <source>
        <dbReference type="EMBL" id="QNR24580.1"/>
    </source>
</evidence>
<reference evidence="3 4" key="1">
    <citation type="submission" date="2020-08" db="EMBL/GenBank/DDBJ databases">
        <title>Croceimicrobium hydrocarbonivorans gen. nov., sp. nov., a novel marine bacterium isolated from a bacterial consortium that degrades polyethylene terephthalate.</title>
        <authorList>
            <person name="Liu R."/>
        </authorList>
    </citation>
    <scope>NUCLEOTIDE SEQUENCE [LARGE SCALE GENOMIC DNA]</scope>
    <source>
        <strain evidence="3 4">A20-9</strain>
    </source>
</reference>
<dbReference type="EMBL" id="CP060139">
    <property type="protein sequence ID" value="QNR24580.1"/>
    <property type="molecule type" value="Genomic_DNA"/>
</dbReference>
<evidence type="ECO:0000313" key="4">
    <source>
        <dbReference type="Proteomes" id="UP000516305"/>
    </source>
</evidence>
<dbReference type="Proteomes" id="UP000516305">
    <property type="component" value="Chromosome"/>
</dbReference>
<sequence length="443" mass="50747">MAKDPNIDRKIRESFESAEFKAPEGIWQALDQSMSAGESQMDQKVKDSFEAQNAAAPESVWEGINRQLTIDKAWKGIDSYLNRQRLYRVLGRVAAILLLLFSIGWWWSNTGPSKAIVDEPTPMHSEEQIQKSDQPQEMLAPSELSHSPINGNQEQPANAKEPSFVLSPISGGNGSKGIALHANQQIGANADAEQVLLTEQSSDDAISQAELELKDWFDLGLEMPSLVLMERDFEPKPQFRTHPKTRFKAWQMGLRYSWQRDYLSNSLFRESLDPRSLVRSNAVYSSAISAELYYRLNPTWSVNLMWQQSRDWVFHYNTYEEGQYVDRKLELNYRRIGIGLNHHFRFGPQSKWPVLSMGVQPYYGFLNQATEAGINQTGSYTDAWGMELRIGQEWKSGDLLLYYGLATDFSLNNLYKGTDRIPADFNRTLYRSWGLYIGTRYGF</sequence>
<proteinExistence type="predicted"/>
<keyword evidence="4" id="KW-1185">Reference proteome</keyword>
<keyword evidence="2" id="KW-0472">Membrane</keyword>
<evidence type="ECO:0008006" key="5">
    <source>
        <dbReference type="Google" id="ProtNLM"/>
    </source>
</evidence>
<feature type="compositionally biased region" description="Polar residues" evidence="1">
    <location>
        <begin position="144"/>
        <end position="156"/>
    </location>
</feature>
<dbReference type="RefSeq" id="WP_210759107.1">
    <property type="nucleotide sequence ID" value="NZ_CP060139.1"/>
</dbReference>
<feature type="transmembrane region" description="Helical" evidence="2">
    <location>
        <begin position="89"/>
        <end position="107"/>
    </location>
</feature>
<protein>
    <recommendedName>
        <fullName evidence="5">Outer membrane protein beta-barrel domain-containing protein</fullName>
    </recommendedName>
</protein>
<gene>
    <name evidence="3" type="ORF">H4K34_01695</name>
</gene>
<accession>A0A7H0VFT2</accession>
<keyword evidence="2" id="KW-1133">Transmembrane helix</keyword>
<dbReference type="AlphaFoldDB" id="A0A7H0VFT2"/>
<dbReference type="KEGG" id="chyd:H4K34_01695"/>